<evidence type="ECO:0000256" key="1">
    <source>
        <dbReference type="SAM" id="Phobius"/>
    </source>
</evidence>
<keyword evidence="1" id="KW-1133">Transmembrane helix</keyword>
<reference evidence="2" key="1">
    <citation type="submission" date="2019-04" db="EMBL/GenBank/DDBJ databases">
        <authorList>
            <person name="Brambilla D."/>
        </authorList>
    </citation>
    <scope>NUCLEOTIDE SEQUENCE</scope>
    <source>
        <strain evidence="2">BAL1</strain>
    </source>
</reference>
<keyword evidence="1" id="KW-0472">Membrane</keyword>
<feature type="transmembrane region" description="Helical" evidence="1">
    <location>
        <begin position="36"/>
        <end position="56"/>
    </location>
</feature>
<name>A0A486XV69_9GAMM</name>
<dbReference type="EMBL" id="CAAJGR010000130">
    <property type="protein sequence ID" value="VHO05572.1"/>
    <property type="molecule type" value="Genomic_DNA"/>
</dbReference>
<accession>A0A486XV69</accession>
<sequence length="57" mass="6714">MIKLLFLLPIIMCLLWYAYLRQHGWSITQGKRGFAYIISFNLVIALTLWLLMLLTAK</sequence>
<organism evidence="2">
    <name type="scientific">Rheinheimera sp. BAL341</name>
    <dbReference type="NCBI Taxonomy" id="1708203"/>
    <lineage>
        <taxon>Bacteria</taxon>
        <taxon>Pseudomonadati</taxon>
        <taxon>Pseudomonadota</taxon>
        <taxon>Gammaproteobacteria</taxon>
        <taxon>Chromatiales</taxon>
        <taxon>Chromatiaceae</taxon>
        <taxon>Rheinheimera</taxon>
    </lineage>
</organism>
<keyword evidence="1" id="KW-0812">Transmembrane</keyword>
<proteinExistence type="predicted"/>
<protein>
    <submittedName>
        <fullName evidence="2">Uncharacterized protein</fullName>
    </submittedName>
</protein>
<dbReference type="AlphaFoldDB" id="A0A486XV69"/>
<gene>
    <name evidence="2" type="ORF">BAL341_2656</name>
</gene>
<evidence type="ECO:0000313" key="2">
    <source>
        <dbReference type="EMBL" id="VHO05572.1"/>
    </source>
</evidence>